<dbReference type="PANTHER" id="PTHR24096">
    <property type="entry name" value="LONG-CHAIN-FATTY-ACID--COA LIGASE"/>
    <property type="match status" value="1"/>
</dbReference>
<name>A0A7C4YIS7_UNCW3</name>
<protein>
    <submittedName>
        <fullName evidence="4">Long-chain fatty acid--CoA ligase</fullName>
    </submittedName>
</protein>
<dbReference type="Gene3D" id="3.40.50.12780">
    <property type="entry name" value="N-terminal domain of ligase-like"/>
    <property type="match status" value="1"/>
</dbReference>
<comment type="caution">
    <text evidence="4">The sequence shown here is derived from an EMBL/GenBank/DDBJ whole genome shotgun (WGS) entry which is preliminary data.</text>
</comment>
<gene>
    <name evidence="4" type="ORF">ENV67_06695</name>
</gene>
<feature type="domain" description="AMP-dependent synthetase/ligase" evidence="3">
    <location>
        <begin position="19"/>
        <end position="321"/>
    </location>
</feature>
<accession>A0A7C4YIS7</accession>
<dbReference type="InterPro" id="IPR000873">
    <property type="entry name" value="AMP-dep_synth/lig_dom"/>
</dbReference>
<proteinExistence type="inferred from homology"/>
<organism evidence="4">
    <name type="scientific">candidate division WOR-3 bacterium</name>
    <dbReference type="NCBI Taxonomy" id="2052148"/>
    <lineage>
        <taxon>Bacteria</taxon>
        <taxon>Bacteria division WOR-3</taxon>
    </lineage>
</organism>
<dbReference type="PANTHER" id="PTHR24096:SF149">
    <property type="entry name" value="AMP-BINDING DOMAIN-CONTAINING PROTEIN-RELATED"/>
    <property type="match status" value="1"/>
</dbReference>
<evidence type="ECO:0000313" key="4">
    <source>
        <dbReference type="EMBL" id="HGW92209.1"/>
    </source>
</evidence>
<comment type="similarity">
    <text evidence="1">Belongs to the ATP-dependent AMP-binding enzyme family.</text>
</comment>
<evidence type="ECO:0000256" key="2">
    <source>
        <dbReference type="ARBA" id="ARBA00022598"/>
    </source>
</evidence>
<dbReference type="Pfam" id="PF00501">
    <property type="entry name" value="AMP-binding"/>
    <property type="match status" value="1"/>
</dbReference>
<dbReference type="EMBL" id="DTHG01000083">
    <property type="protein sequence ID" value="HGW92209.1"/>
    <property type="molecule type" value="Genomic_DNA"/>
</dbReference>
<reference evidence="4" key="1">
    <citation type="journal article" date="2020" name="mSystems">
        <title>Genome- and Community-Level Interaction Insights into Carbon Utilization and Element Cycling Functions of Hydrothermarchaeota in Hydrothermal Sediment.</title>
        <authorList>
            <person name="Zhou Z."/>
            <person name="Liu Y."/>
            <person name="Xu W."/>
            <person name="Pan J."/>
            <person name="Luo Z.H."/>
            <person name="Li M."/>
        </authorList>
    </citation>
    <scope>NUCLEOTIDE SEQUENCE [LARGE SCALE GENOMIC DNA]</scope>
    <source>
        <strain evidence="4">SpSt-780</strain>
    </source>
</reference>
<dbReference type="SUPFAM" id="SSF56801">
    <property type="entry name" value="Acetyl-CoA synthetase-like"/>
    <property type="match status" value="1"/>
</dbReference>
<keyword evidence="2 4" id="KW-0436">Ligase</keyword>
<sequence length="446" mass="52016">MRKIFEKFFEEIEDDRRIAIYEPSSVGFKSITFGEMRDKVISNVNYFKGIGLKPSENVLFLLPLSIDLYVALLSVIALGGSAIFIEPWIKRDVLKEILKGINCGYVITNLKGRIFLRKIFKGKFLSIKNKIESGENLLNDFSLENPAIITFTTGSTGIPKKVVRTFKELLRQIERLSKHIEKGDFIDLVSFPNLVLLNIYHKTTTVLPVKIIDRRYLNECMEKLNVSRIFLSPSFLMNSLNIELGRKIKKIFTGGSIIQAKFIRDFSIEDKINIFYGCTQIEPISVTDGKKFIEWKGKGYYAGKIEEDLEFKILGDEAGELLLRFPEEEWVYTDDIVMEKNREIELLGRKSDVFNINEKIFYPYEIQKYFEETKRLVFPLSYNNKLFLIVEGKMEKNLEEIILSKFISIYNLKPDIIFLKEIPKDQRHRGKIDSRKLREIISLRFL</sequence>
<dbReference type="InterPro" id="IPR020845">
    <property type="entry name" value="AMP-binding_CS"/>
</dbReference>
<evidence type="ECO:0000256" key="1">
    <source>
        <dbReference type="ARBA" id="ARBA00006432"/>
    </source>
</evidence>
<dbReference type="PROSITE" id="PS00455">
    <property type="entry name" value="AMP_BINDING"/>
    <property type="match status" value="1"/>
</dbReference>
<dbReference type="GO" id="GO:0016405">
    <property type="term" value="F:CoA-ligase activity"/>
    <property type="evidence" value="ECO:0007669"/>
    <property type="project" value="TreeGrafter"/>
</dbReference>
<evidence type="ECO:0000259" key="3">
    <source>
        <dbReference type="Pfam" id="PF00501"/>
    </source>
</evidence>
<dbReference type="AlphaFoldDB" id="A0A7C4YIS7"/>
<dbReference type="InterPro" id="IPR042099">
    <property type="entry name" value="ANL_N_sf"/>
</dbReference>